<feature type="transmembrane region" description="Helical" evidence="1">
    <location>
        <begin position="125"/>
        <end position="144"/>
    </location>
</feature>
<dbReference type="OrthoDB" id="2447941at2"/>
<feature type="transmembrane region" description="Helical" evidence="1">
    <location>
        <begin position="299"/>
        <end position="321"/>
    </location>
</feature>
<comment type="caution">
    <text evidence="2">The sequence shown here is derived from an EMBL/GenBank/DDBJ whole genome shotgun (WGS) entry which is preliminary data.</text>
</comment>
<feature type="transmembrane region" description="Helical" evidence="1">
    <location>
        <begin position="56"/>
        <end position="78"/>
    </location>
</feature>
<keyword evidence="1" id="KW-1133">Transmembrane helix</keyword>
<keyword evidence="3" id="KW-1185">Reference proteome</keyword>
<feature type="transmembrane region" description="Helical" evidence="1">
    <location>
        <begin position="20"/>
        <end position="44"/>
    </location>
</feature>
<proteinExistence type="predicted"/>
<protein>
    <submittedName>
        <fullName evidence="2">Multidrug ABC transporter permease protein</fullName>
    </submittedName>
</protein>
<feature type="transmembrane region" description="Helical" evidence="1">
    <location>
        <begin position="164"/>
        <end position="181"/>
    </location>
</feature>
<dbReference type="InterPro" id="IPR010288">
    <property type="entry name" value="EcsB_ABC"/>
</dbReference>
<organism evidence="2 3">
    <name type="scientific">Lactobacillus rodentium</name>
    <dbReference type="NCBI Taxonomy" id="947835"/>
    <lineage>
        <taxon>Bacteria</taxon>
        <taxon>Bacillati</taxon>
        <taxon>Bacillota</taxon>
        <taxon>Bacilli</taxon>
        <taxon>Lactobacillales</taxon>
        <taxon>Lactobacillaceae</taxon>
        <taxon>Lactobacillus</taxon>
    </lineage>
</organism>
<feature type="transmembrane region" description="Helical" evidence="1">
    <location>
        <begin position="341"/>
        <end position="363"/>
    </location>
</feature>
<keyword evidence="1" id="KW-0472">Membrane</keyword>
<feature type="transmembrane region" description="Helical" evidence="1">
    <location>
        <begin position="99"/>
        <end position="119"/>
    </location>
</feature>
<dbReference type="Proteomes" id="UP000257317">
    <property type="component" value="Unassembled WGS sequence"/>
</dbReference>
<accession>A0A2Z6TP35</accession>
<feature type="transmembrane region" description="Helical" evidence="1">
    <location>
        <begin position="187"/>
        <end position="204"/>
    </location>
</feature>
<gene>
    <name evidence="2" type="ORF">LrDSM24759_04410</name>
</gene>
<sequence length="402" mass="47511">MNNIIKKRLNANFKRSMHYLTLVFNDFFILALIFLFGALMFWYAQNIKKWPHNLWFYKPLIALIWTVVLGIGNFATLFKRADEQFLFNEDDQLKEYFKPLYRHSLILPVILIVLVSGLLFPFATLRAGVSVLALVLIAIGLVFAKDIQFHLVARSFYFNNKEYYNYWMFLLVNYIFILLSIQLNYLSWLYLAITLIVWGILPHFEQGKAFNWYKAIDYEERRQDLVNSFYSMFTDVPEKKVKIKRRKYFDVFLTHKKQTPNTFLYQRVLLRDPEYSNLLLRMMIFSVLLSWALQDYIWAGAIGALIIFLTLYQLIPLGIVYEHNVMYHVQPIPMAKRGQALARVLQKGMLIEWVVISAGIIVFSPQKLLAIGMSIGLLIFTFALLYGYLPLRIEKLFKKVRY</sequence>
<name>A0A2Z6TP35_9LACO</name>
<dbReference type="AlphaFoldDB" id="A0A2Z6TP35"/>
<keyword evidence="1" id="KW-0812">Transmembrane</keyword>
<reference evidence="3" key="1">
    <citation type="submission" date="2018-03" db="EMBL/GenBank/DDBJ databases">
        <title>New taxa in the Lactobacillus gasseri group.</title>
        <authorList>
            <person name="Tanizawa Y."/>
            <person name="Tohno M."/>
            <person name="Endo A."/>
            <person name="Arita M."/>
        </authorList>
    </citation>
    <scope>NUCLEOTIDE SEQUENCE [LARGE SCALE GENOMIC DNA]</scope>
    <source>
        <strain evidence="3">DSM 24759</strain>
    </source>
</reference>
<evidence type="ECO:0000256" key="1">
    <source>
        <dbReference type="SAM" id="Phobius"/>
    </source>
</evidence>
<feature type="transmembrane region" description="Helical" evidence="1">
    <location>
        <begin position="369"/>
        <end position="389"/>
    </location>
</feature>
<dbReference type="PIRSF" id="PIRSF037259">
    <property type="entry name" value="EcsB_ABC"/>
    <property type="match status" value="1"/>
</dbReference>
<feature type="transmembrane region" description="Helical" evidence="1">
    <location>
        <begin position="275"/>
        <end position="293"/>
    </location>
</feature>
<dbReference type="Pfam" id="PF05975">
    <property type="entry name" value="EcsB"/>
    <property type="match status" value="1"/>
</dbReference>
<dbReference type="GO" id="GO:0016020">
    <property type="term" value="C:membrane"/>
    <property type="evidence" value="ECO:0007669"/>
    <property type="project" value="InterPro"/>
</dbReference>
<dbReference type="EMBL" id="BFBY01000002">
    <property type="protein sequence ID" value="GBG04527.1"/>
    <property type="molecule type" value="Genomic_DNA"/>
</dbReference>
<dbReference type="RefSeq" id="WP_117117873.1">
    <property type="nucleotide sequence ID" value="NZ_BFBY01000002.1"/>
</dbReference>
<evidence type="ECO:0000313" key="3">
    <source>
        <dbReference type="Proteomes" id="UP000257317"/>
    </source>
</evidence>
<evidence type="ECO:0000313" key="2">
    <source>
        <dbReference type="EMBL" id="GBG04527.1"/>
    </source>
</evidence>